<dbReference type="GO" id="GO:0016616">
    <property type="term" value="F:oxidoreductase activity, acting on the CH-OH group of donors, NAD or NADP as acceptor"/>
    <property type="evidence" value="ECO:0007669"/>
    <property type="project" value="InterPro"/>
</dbReference>
<evidence type="ECO:0000259" key="1">
    <source>
        <dbReference type="Pfam" id="PF00984"/>
    </source>
</evidence>
<reference evidence="2" key="1">
    <citation type="journal article" date="2015" name="Nature">
        <title>Complex archaea that bridge the gap between prokaryotes and eukaryotes.</title>
        <authorList>
            <person name="Spang A."/>
            <person name="Saw J.H."/>
            <person name="Jorgensen S.L."/>
            <person name="Zaremba-Niedzwiedzka K."/>
            <person name="Martijn J."/>
            <person name="Lind A.E."/>
            <person name="van Eijk R."/>
            <person name="Schleper C."/>
            <person name="Guy L."/>
            <person name="Ettema T.J."/>
        </authorList>
    </citation>
    <scope>NUCLEOTIDE SEQUENCE</scope>
</reference>
<dbReference type="InterPro" id="IPR036291">
    <property type="entry name" value="NAD(P)-bd_dom_sf"/>
</dbReference>
<dbReference type="Gene3D" id="3.40.50.720">
    <property type="entry name" value="NAD(P)-binding Rossmann-like Domain"/>
    <property type="match status" value="1"/>
</dbReference>
<dbReference type="SUPFAM" id="SSF51735">
    <property type="entry name" value="NAD(P)-binding Rossmann-fold domains"/>
    <property type="match status" value="1"/>
</dbReference>
<organism evidence="2">
    <name type="scientific">marine sediment metagenome</name>
    <dbReference type="NCBI Taxonomy" id="412755"/>
    <lineage>
        <taxon>unclassified sequences</taxon>
        <taxon>metagenomes</taxon>
        <taxon>ecological metagenomes</taxon>
    </lineage>
</organism>
<dbReference type="Gene3D" id="1.10.1040.10">
    <property type="entry name" value="N-(1-d-carboxylethyl)-l-norvaline Dehydrogenase, domain 2"/>
    <property type="match status" value="1"/>
</dbReference>
<gene>
    <name evidence="2" type="ORF">LCGC14_2184950</name>
</gene>
<evidence type="ECO:0000313" key="2">
    <source>
        <dbReference type="EMBL" id="KKL62467.1"/>
    </source>
</evidence>
<feature type="domain" description="UDP-glucose/GDP-mannose dehydrogenase dimerisation" evidence="1">
    <location>
        <begin position="204"/>
        <end position="237"/>
    </location>
</feature>
<dbReference type="PANTHER" id="PTHR43750:SF3">
    <property type="entry name" value="UDP-GLUCOSE 6-DEHYDROGENASE TUAD"/>
    <property type="match status" value="1"/>
</dbReference>
<dbReference type="InterPro" id="IPR014026">
    <property type="entry name" value="UDP-Glc/GDP-Man_DH_dimer"/>
</dbReference>
<dbReference type="EMBL" id="LAZR01028482">
    <property type="protein sequence ID" value="KKL62467.1"/>
    <property type="molecule type" value="Genomic_DNA"/>
</dbReference>
<proteinExistence type="predicted"/>
<accession>A0A0F9GH10</accession>
<dbReference type="InterPro" id="IPR008927">
    <property type="entry name" value="6-PGluconate_DH-like_C_sf"/>
</dbReference>
<dbReference type="Pfam" id="PF00984">
    <property type="entry name" value="UDPG_MGDP_dh"/>
    <property type="match status" value="1"/>
</dbReference>
<sequence length="238" mass="28526">MTNQKNLELQKEKRKREYKQWYDQIIKSCKKQLSKKAFNILKTHLNEISFIRYFLKGVFPDEIVLNIINNLESFKLIDMIDNDSTYKFFGYTKQKWKHIFGETKRKKRQDKRQEKRFERRTEKEIKRLKKIYYNEPEDRIKNIAILGTGLIGASWAAFYAGKGFSVKLYDADKSKCDAGYEKAVEFWKTHVKTTARFYQTDSTTAEIVKYMENCFFATKVTFCNEFYEICKTFGSDYN</sequence>
<comment type="caution">
    <text evidence="2">The sequence shown here is derived from an EMBL/GenBank/DDBJ whole genome shotgun (WGS) entry which is preliminary data.</text>
</comment>
<feature type="non-terminal residue" evidence="2">
    <location>
        <position position="238"/>
    </location>
</feature>
<dbReference type="GO" id="GO:0070403">
    <property type="term" value="F:NAD+ binding"/>
    <property type="evidence" value="ECO:0007669"/>
    <property type="project" value="InterPro"/>
</dbReference>
<dbReference type="SUPFAM" id="SSF48179">
    <property type="entry name" value="6-phosphogluconate dehydrogenase C-terminal domain-like"/>
    <property type="match status" value="1"/>
</dbReference>
<dbReference type="AlphaFoldDB" id="A0A0F9GH10"/>
<dbReference type="PANTHER" id="PTHR43750">
    <property type="entry name" value="UDP-GLUCOSE 6-DEHYDROGENASE TUAD"/>
    <property type="match status" value="1"/>
</dbReference>
<dbReference type="InterPro" id="IPR013328">
    <property type="entry name" value="6PGD_dom2"/>
</dbReference>
<protein>
    <recommendedName>
        <fullName evidence="1">UDP-glucose/GDP-mannose dehydrogenase dimerisation domain-containing protein</fullName>
    </recommendedName>
</protein>
<name>A0A0F9GH10_9ZZZZ</name>
<dbReference type="GO" id="GO:0006631">
    <property type="term" value="P:fatty acid metabolic process"/>
    <property type="evidence" value="ECO:0007669"/>
    <property type="project" value="InterPro"/>
</dbReference>